<dbReference type="InterPro" id="IPR000531">
    <property type="entry name" value="Beta-barrel_TonB"/>
</dbReference>
<evidence type="ECO:0000313" key="12">
    <source>
        <dbReference type="EMBL" id="QLL59896.1"/>
    </source>
</evidence>
<evidence type="ECO:0000256" key="6">
    <source>
        <dbReference type="ARBA" id="ARBA00023136"/>
    </source>
</evidence>
<reference evidence="12 13" key="1">
    <citation type="submission" date="2019-06" db="EMBL/GenBank/DDBJ databases">
        <title>Emergence of pandrug resistant Empedobacter falsenii in China.</title>
        <authorList>
            <person name="Dong N."/>
            <person name="Chen S."/>
            <person name="Zhang R."/>
        </authorList>
    </citation>
    <scope>NUCLEOTIDE SEQUENCE [LARGE SCALE GENOMIC DNA]</scope>
    <source>
        <strain evidence="12 13">1681-1</strain>
    </source>
</reference>
<evidence type="ECO:0000256" key="1">
    <source>
        <dbReference type="ARBA" id="ARBA00004571"/>
    </source>
</evidence>
<name>A0A7H9DYZ1_9FLAO</name>
<dbReference type="SUPFAM" id="SSF49464">
    <property type="entry name" value="Carboxypeptidase regulatory domain-like"/>
    <property type="match status" value="1"/>
</dbReference>
<evidence type="ECO:0000256" key="9">
    <source>
        <dbReference type="RuleBase" id="RU003357"/>
    </source>
</evidence>
<dbReference type="Gene3D" id="2.40.170.20">
    <property type="entry name" value="TonB-dependent receptor, beta-barrel domain"/>
    <property type="match status" value="1"/>
</dbReference>
<dbReference type="InterPro" id="IPR037066">
    <property type="entry name" value="Plug_dom_sf"/>
</dbReference>
<dbReference type="GO" id="GO:0009279">
    <property type="term" value="C:cell outer membrane"/>
    <property type="evidence" value="ECO:0007669"/>
    <property type="project" value="UniProtKB-SubCell"/>
</dbReference>
<dbReference type="OrthoDB" id="9768177at2"/>
<dbReference type="NCBIfam" id="TIGR04057">
    <property type="entry name" value="SusC_RagA_signa"/>
    <property type="match status" value="1"/>
</dbReference>
<keyword evidence="2 8" id="KW-0813">Transport</keyword>
<evidence type="ECO:0000256" key="2">
    <source>
        <dbReference type="ARBA" id="ARBA00022448"/>
    </source>
</evidence>
<protein>
    <submittedName>
        <fullName evidence="12">SusC/RagA family TonB-linked outer membrane protein</fullName>
    </submittedName>
</protein>
<dbReference type="Gene3D" id="2.170.130.10">
    <property type="entry name" value="TonB-dependent receptor, plug domain"/>
    <property type="match status" value="1"/>
</dbReference>
<proteinExistence type="inferred from homology"/>
<evidence type="ECO:0000259" key="11">
    <source>
        <dbReference type="Pfam" id="PF07715"/>
    </source>
</evidence>
<dbReference type="InterPro" id="IPR012910">
    <property type="entry name" value="Plug_dom"/>
</dbReference>
<keyword evidence="5 9" id="KW-0798">TonB box</keyword>
<dbReference type="EMBL" id="CP040908">
    <property type="protein sequence ID" value="QLL59896.1"/>
    <property type="molecule type" value="Genomic_DNA"/>
</dbReference>
<feature type="domain" description="TonB-dependent receptor-like beta-barrel" evidence="10">
    <location>
        <begin position="379"/>
        <end position="763"/>
    </location>
</feature>
<sequence>MFLMGGLAYAQVKGVLKDSNGFPMEEAEVIVTRTGTSVFTDGNGNFNVDAKVGDTLKIIDSSGEEKIVKVTSTTLGDIKFISKASENIELGTVTLVGGIKMDAAQKIGAYDIVKKEDFELAPTSSIDEVLNGRVAGLVFSTNSGDPGSANLITIRGVGSLVGTPNPLYVIDGVVVGKGSDNAGLMESWNPLASIDPNSIESVSVLKDASATALYGARGANGVIVITTKKGRYNQKTRFNFATDMAIQNIAYDKQRWMNASEYIEWGALANFNTGNYSSLAEAKNYFTNNFLNYDGVTDTDWTDVITRSQSTVRTYNFAAAGGGENTSFRIGGSYYNNKPLILNTNFDRISINAAIDHKIEDKLTLGLNVNYTHVDRVTYYDGGSFRNPWNARWNLVPTAPVYNSDGSLNQSIPGNENFNPLGILEKDFTTGDISTYLASLNAEYQFAKNFYFFSLFGTQYQTLNERAWWDPSVGDGLANEGALQATKTFAWDWNWQNSVSYRNKFADKHDLQVYVGMEYQEHKYDQLYTSGTQFSEPRPYFNYANQETVGTEEFVYQWKQISYFSRVNYIFDGKYTLSGQLRRDSNSTLGLNDKSGTFWSVGGSWNATKESFLRDSFLSNFTLRANYGEIGNIPYADSWGPQYNAYSVMSVGQYGADPTNQIGTVGDPDLQWEISKQWNVGLDFGILKNALNFTVDVYQRNSVEAIYSAGLIPSSNPEPSGRFTNVGKISNKGVELTVNANPINKDFKWNIYGNFSYNKNRLEKLFEDSDYYELDGTSNSMRVLKEGHEVGEYYTFLWAGVDPETGRGGWWKDGTKSEIVYKRTEAERVFMGKSAFPKYLAGLKNEFSFKGLSLSLFFTGQFEYAVHNRWQNYTLSDGSSMSTTQISDALYNSWTEDNRNASNPKQVANQANGTEAPSSRWMFDGDHIRLKEAKLAYSFGDKFKQQTGLDNLTVYVKGVNLWTYVFDKDLTFDPESNSNAAAGWRGKGLYDNTAPIFKSISLGIVLDF</sequence>
<dbReference type="AlphaFoldDB" id="A0A7H9DYZ1"/>
<evidence type="ECO:0000256" key="3">
    <source>
        <dbReference type="ARBA" id="ARBA00022452"/>
    </source>
</evidence>
<organism evidence="12 13">
    <name type="scientific">Empedobacter falsenii</name>
    <dbReference type="NCBI Taxonomy" id="343874"/>
    <lineage>
        <taxon>Bacteria</taxon>
        <taxon>Pseudomonadati</taxon>
        <taxon>Bacteroidota</taxon>
        <taxon>Flavobacteriia</taxon>
        <taxon>Flavobacteriales</taxon>
        <taxon>Weeksellaceae</taxon>
        <taxon>Empedobacter</taxon>
    </lineage>
</organism>
<comment type="similarity">
    <text evidence="8 9">Belongs to the TonB-dependent receptor family.</text>
</comment>
<evidence type="ECO:0000256" key="5">
    <source>
        <dbReference type="ARBA" id="ARBA00023077"/>
    </source>
</evidence>
<evidence type="ECO:0000256" key="4">
    <source>
        <dbReference type="ARBA" id="ARBA00022692"/>
    </source>
</evidence>
<dbReference type="KEGG" id="efal:FH779_15055"/>
<evidence type="ECO:0000256" key="8">
    <source>
        <dbReference type="PROSITE-ProRule" id="PRU01360"/>
    </source>
</evidence>
<keyword evidence="4 8" id="KW-0812">Transmembrane</keyword>
<evidence type="ECO:0000256" key="7">
    <source>
        <dbReference type="ARBA" id="ARBA00023237"/>
    </source>
</evidence>
<dbReference type="Pfam" id="PF00593">
    <property type="entry name" value="TonB_dep_Rec_b-barrel"/>
    <property type="match status" value="1"/>
</dbReference>
<dbReference type="InterPro" id="IPR023996">
    <property type="entry name" value="TonB-dep_OMP_SusC/RagA"/>
</dbReference>
<dbReference type="SUPFAM" id="SSF56935">
    <property type="entry name" value="Porins"/>
    <property type="match status" value="1"/>
</dbReference>
<accession>A0A7H9DYZ1</accession>
<dbReference type="InterPro" id="IPR008969">
    <property type="entry name" value="CarboxyPept-like_regulatory"/>
</dbReference>
<keyword evidence="13" id="KW-1185">Reference proteome</keyword>
<dbReference type="InterPro" id="IPR036942">
    <property type="entry name" value="Beta-barrel_TonB_sf"/>
</dbReference>
<keyword evidence="7 8" id="KW-0998">Cell outer membrane</keyword>
<dbReference type="PROSITE" id="PS52016">
    <property type="entry name" value="TONB_DEPENDENT_REC_3"/>
    <property type="match status" value="1"/>
</dbReference>
<keyword evidence="6 8" id="KW-0472">Membrane</keyword>
<gene>
    <name evidence="12" type="ORF">FH779_15055</name>
</gene>
<keyword evidence="3 8" id="KW-1134">Transmembrane beta strand</keyword>
<dbReference type="Pfam" id="PF07715">
    <property type="entry name" value="Plug"/>
    <property type="match status" value="1"/>
</dbReference>
<dbReference type="Proteomes" id="UP000510643">
    <property type="component" value="Chromosome"/>
</dbReference>
<comment type="subcellular location">
    <subcellularLocation>
        <location evidence="1 8">Cell outer membrane</location>
        <topology evidence="1 8">Multi-pass membrane protein</topology>
    </subcellularLocation>
</comment>
<dbReference type="InterPro" id="IPR023997">
    <property type="entry name" value="TonB-dep_OMP_SusC/RagA_CS"/>
</dbReference>
<dbReference type="NCBIfam" id="TIGR04056">
    <property type="entry name" value="OMP_RagA_SusC"/>
    <property type="match status" value="1"/>
</dbReference>
<evidence type="ECO:0000313" key="13">
    <source>
        <dbReference type="Proteomes" id="UP000510643"/>
    </source>
</evidence>
<feature type="domain" description="TonB-dependent receptor plug" evidence="11">
    <location>
        <begin position="108"/>
        <end position="222"/>
    </location>
</feature>
<dbReference type="InterPro" id="IPR039426">
    <property type="entry name" value="TonB-dep_rcpt-like"/>
</dbReference>
<evidence type="ECO:0000259" key="10">
    <source>
        <dbReference type="Pfam" id="PF00593"/>
    </source>
</evidence>